<dbReference type="Proteomes" id="UP000005270">
    <property type="component" value="Chromosome"/>
</dbReference>
<dbReference type="Gene3D" id="3.30.310.50">
    <property type="entry name" value="Alpha-D-phosphohexomutase, C-terminal domain"/>
    <property type="match status" value="1"/>
</dbReference>
<dbReference type="PRINTS" id="PR00509">
    <property type="entry name" value="PGMPMM"/>
</dbReference>
<comment type="similarity">
    <text evidence="2 7">Belongs to the phosphohexose mutase family.</text>
</comment>
<evidence type="ECO:0000256" key="7">
    <source>
        <dbReference type="RuleBase" id="RU004326"/>
    </source>
</evidence>
<dbReference type="GO" id="GO:0016868">
    <property type="term" value="F:intramolecular phosphotransferase activity"/>
    <property type="evidence" value="ECO:0007669"/>
    <property type="project" value="InterPro"/>
</dbReference>
<dbReference type="Pfam" id="PF02880">
    <property type="entry name" value="PGM_PMM_III"/>
    <property type="match status" value="1"/>
</dbReference>
<evidence type="ECO:0000259" key="8">
    <source>
        <dbReference type="Pfam" id="PF00408"/>
    </source>
</evidence>
<proteinExistence type="inferred from homology"/>
<dbReference type="Pfam" id="PF02879">
    <property type="entry name" value="PGM_PMM_II"/>
    <property type="match status" value="1"/>
</dbReference>
<dbReference type="InterPro" id="IPR005844">
    <property type="entry name" value="A-D-PHexomutase_a/b/a-I"/>
</dbReference>
<dbReference type="InterPro" id="IPR016055">
    <property type="entry name" value="A-D-PHexomutase_a/b/a-I/II/III"/>
</dbReference>
<evidence type="ECO:0000256" key="4">
    <source>
        <dbReference type="ARBA" id="ARBA00022723"/>
    </source>
</evidence>
<evidence type="ECO:0000256" key="2">
    <source>
        <dbReference type="ARBA" id="ARBA00010231"/>
    </source>
</evidence>
<dbReference type="Gene3D" id="3.40.120.10">
    <property type="entry name" value="Alpha-D-Glucose-1,6-Bisphosphate, subunit A, domain 3"/>
    <property type="match status" value="3"/>
</dbReference>
<dbReference type="PANTHER" id="PTHR43771:SF1">
    <property type="entry name" value="PHOSPHOMANNOMUTASE"/>
    <property type="match status" value="1"/>
</dbReference>
<organism evidence="12 13">
    <name type="scientific">Thermogladius calderae (strain DSM 22663 / VKM B-2946 / 1633)</name>
    <dbReference type="NCBI Taxonomy" id="1184251"/>
    <lineage>
        <taxon>Archaea</taxon>
        <taxon>Thermoproteota</taxon>
        <taxon>Thermoprotei</taxon>
        <taxon>Desulfurococcales</taxon>
        <taxon>Desulfurococcaceae</taxon>
        <taxon>Thermogladius</taxon>
    </lineage>
</organism>
<evidence type="ECO:0000256" key="5">
    <source>
        <dbReference type="ARBA" id="ARBA00022842"/>
    </source>
</evidence>
<evidence type="ECO:0000259" key="11">
    <source>
        <dbReference type="Pfam" id="PF02880"/>
    </source>
</evidence>
<sequence length="476" mass="53083">MVYYCFNRGFGLRLFGTAGIRLRYPGEIDPVLCYRIGLAVSRLGLSRKAFIVHDSRTTSQVLTLATAAGLMAGGVDVYLVGLAPTPVAAYAAKRGRGVGVSVTASHNPPEYNGLKFYDPEGFEFVRGLEKEVEEAVFNKALSPLGWSEAGRFYTEPGLVDDYVEDLYELTRPRKMAWRPVLVVDLANGAAGHVTPALLRMMGAIPLTVNANPDGFFPVRTPEPRKDVLESYIDLYSSVKPAAVLAHDGDADRLAVLDPVEGFIKQDRVIAFFIDELGGGSKGKVVVSVDTGRVVDEVAERHGLSVERYLLGKTHEKVKEDPDIVIAAEPWKLIYPRWGPWVDGVLQAALISRVVVEEGKRFAEVLKDRGIKEYPWDRRSYKLRPEEKLDAVYRRLAENLRNKFGEPVKETLIDGYRYDYDDGSWVLVRRSGTEPKIRFYMEAPSRDKLKTMVVAVESEVRRTVGEYSAMVEEVTVG</sequence>
<evidence type="ECO:0000313" key="13">
    <source>
        <dbReference type="Proteomes" id="UP000005270"/>
    </source>
</evidence>
<dbReference type="EMBL" id="CP003531">
    <property type="protein sequence ID" value="AFK51663.1"/>
    <property type="molecule type" value="Genomic_DNA"/>
</dbReference>
<dbReference type="PROSITE" id="PS00710">
    <property type="entry name" value="PGM_PMM"/>
    <property type="match status" value="1"/>
</dbReference>
<dbReference type="KEGG" id="thg:TCELL_1240"/>
<feature type="domain" description="Alpha-D-phosphohexomutase alpha/beta/alpha" evidence="10">
    <location>
        <begin position="161"/>
        <end position="258"/>
    </location>
</feature>
<dbReference type="STRING" id="1184251.TCELL_1240"/>
<dbReference type="Pfam" id="PF02878">
    <property type="entry name" value="PGM_PMM_I"/>
    <property type="match status" value="1"/>
</dbReference>
<reference evidence="12 13" key="1">
    <citation type="journal article" date="2012" name="J. Bacteriol.">
        <title>Complete genome sequence of the hyperthermophilic cellulolytic Crenarchaeon 'Thermogladius cellulolyticus' 1633.</title>
        <authorList>
            <person name="Mardanov A.V."/>
            <person name="Kochetkova T.V."/>
            <person name="Beletsky A.V."/>
            <person name="Bonch-Osmolovskaya E.A."/>
            <person name="Ravin N.V."/>
            <person name="Skryabin K.G."/>
        </authorList>
    </citation>
    <scope>NUCLEOTIDE SEQUENCE [LARGE SCALE GENOMIC DNA]</scope>
    <source>
        <strain evidence="13">DSM 22663 / VKM B-2946 / 1633</strain>
    </source>
</reference>
<feature type="domain" description="Alpha-D-phosphohexomutase alpha/beta/alpha" evidence="11">
    <location>
        <begin position="266"/>
        <end position="367"/>
    </location>
</feature>
<dbReference type="InterPro" id="IPR005841">
    <property type="entry name" value="Alpha-D-phosphohexomutase_SF"/>
</dbReference>
<comment type="cofactor">
    <cofactor evidence="1">
        <name>Mg(2+)</name>
        <dbReference type="ChEBI" id="CHEBI:18420"/>
    </cofactor>
</comment>
<name>I3TFX5_THEC1</name>
<dbReference type="PANTHER" id="PTHR43771">
    <property type="entry name" value="PHOSPHOMANNOMUTASE"/>
    <property type="match status" value="1"/>
</dbReference>
<dbReference type="InterPro" id="IPR005843">
    <property type="entry name" value="A-D-PHexomutase_C"/>
</dbReference>
<evidence type="ECO:0000259" key="10">
    <source>
        <dbReference type="Pfam" id="PF02879"/>
    </source>
</evidence>
<keyword evidence="5 7" id="KW-0460">Magnesium</keyword>
<dbReference type="SUPFAM" id="SSF55957">
    <property type="entry name" value="Phosphoglucomutase, C-terminal domain"/>
    <property type="match status" value="1"/>
</dbReference>
<keyword evidence="6" id="KW-0413">Isomerase</keyword>
<gene>
    <name evidence="12" type="ordered locus">TCELL_1240</name>
</gene>
<accession>I3TFX5</accession>
<dbReference type="AlphaFoldDB" id="I3TFX5"/>
<dbReference type="InterPro" id="IPR005846">
    <property type="entry name" value="A-D-PHexomutase_a/b/a-III"/>
</dbReference>
<dbReference type="eggNOG" id="arCOG00767">
    <property type="taxonomic scope" value="Archaea"/>
</dbReference>
<evidence type="ECO:0000259" key="9">
    <source>
        <dbReference type="Pfam" id="PF02878"/>
    </source>
</evidence>
<evidence type="ECO:0000256" key="1">
    <source>
        <dbReference type="ARBA" id="ARBA00001946"/>
    </source>
</evidence>
<dbReference type="InterPro" id="IPR036900">
    <property type="entry name" value="A-D-PHexomutase_C_sf"/>
</dbReference>
<dbReference type="Pfam" id="PF00408">
    <property type="entry name" value="PGM_PMM_IV"/>
    <property type="match status" value="1"/>
</dbReference>
<evidence type="ECO:0000256" key="3">
    <source>
        <dbReference type="ARBA" id="ARBA00022553"/>
    </source>
</evidence>
<keyword evidence="13" id="KW-1185">Reference proteome</keyword>
<dbReference type="InParanoid" id="I3TFX5"/>
<dbReference type="InterPro" id="IPR016066">
    <property type="entry name" value="A-D-PHexomutase_CS"/>
</dbReference>
<dbReference type="SUPFAM" id="SSF53738">
    <property type="entry name" value="Phosphoglucomutase, first 3 domains"/>
    <property type="match status" value="3"/>
</dbReference>
<protein>
    <submittedName>
        <fullName evidence="12">Phosphoglucomutase/phosphomannomutase alpha/beta/alpha domain I</fullName>
    </submittedName>
</protein>
<feature type="domain" description="Alpha-D-phosphohexomutase C-terminal" evidence="8">
    <location>
        <begin position="405"/>
        <end position="455"/>
    </location>
</feature>
<evidence type="ECO:0000313" key="12">
    <source>
        <dbReference type="EMBL" id="AFK51663.1"/>
    </source>
</evidence>
<dbReference type="GO" id="GO:0000287">
    <property type="term" value="F:magnesium ion binding"/>
    <property type="evidence" value="ECO:0007669"/>
    <property type="project" value="InterPro"/>
</dbReference>
<keyword evidence="3" id="KW-0597">Phosphoprotein</keyword>
<dbReference type="HOGENOM" id="CLU_016950_7_1_2"/>
<dbReference type="GO" id="GO:0005975">
    <property type="term" value="P:carbohydrate metabolic process"/>
    <property type="evidence" value="ECO:0007669"/>
    <property type="project" value="InterPro"/>
</dbReference>
<feature type="domain" description="Alpha-D-phosphohexomutase alpha/beta/alpha" evidence="9">
    <location>
        <begin position="13"/>
        <end position="139"/>
    </location>
</feature>
<evidence type="ECO:0000256" key="6">
    <source>
        <dbReference type="ARBA" id="ARBA00023235"/>
    </source>
</evidence>
<dbReference type="InterPro" id="IPR005845">
    <property type="entry name" value="A-D-PHexomutase_a/b/a-II"/>
</dbReference>
<keyword evidence="4 7" id="KW-0479">Metal-binding</keyword>